<dbReference type="Gene3D" id="3.50.30.50">
    <property type="entry name" value="Putative cyclase"/>
    <property type="match status" value="1"/>
</dbReference>
<evidence type="ECO:0000313" key="1">
    <source>
        <dbReference type="EMBL" id="GAA4540227.1"/>
    </source>
</evidence>
<dbReference type="InterPro" id="IPR007325">
    <property type="entry name" value="KFase/CYL"/>
</dbReference>
<dbReference type="EMBL" id="BAABGT010000019">
    <property type="protein sequence ID" value="GAA4540227.1"/>
    <property type="molecule type" value="Genomic_DNA"/>
</dbReference>
<dbReference type="Proteomes" id="UP001501598">
    <property type="component" value="Unassembled WGS sequence"/>
</dbReference>
<dbReference type="RefSeq" id="WP_345413643.1">
    <property type="nucleotide sequence ID" value="NZ_BAABGT010000019.1"/>
</dbReference>
<organism evidence="1 2">
    <name type="scientific">Pseudonocardia xishanensis</name>
    <dbReference type="NCBI Taxonomy" id="630995"/>
    <lineage>
        <taxon>Bacteria</taxon>
        <taxon>Bacillati</taxon>
        <taxon>Actinomycetota</taxon>
        <taxon>Actinomycetes</taxon>
        <taxon>Pseudonocardiales</taxon>
        <taxon>Pseudonocardiaceae</taxon>
        <taxon>Pseudonocardia</taxon>
    </lineage>
</organism>
<accession>A0ABP8RKB2</accession>
<gene>
    <name evidence="1" type="ORF">GCM10023175_12620</name>
</gene>
<sequence length="232" mass="25018">MTVPVAPRTAVDLVDLSHVLEPGIPLGGPLPEVEVRPLWRLGEAIANISFCSFATHSGTHLDAPVHFIEGGRRLAEIDLEWLCGPASVVHVPRGEHGSVDAVDLDRAGAHVRAGDRVLLRTGFSDRYADPSYHRHPYLTEAAARWLVDRGVRLVAVDLLTPEQPRTLRIDEGFGFPVHHVLLGGEVLIVENARLPADLPARLDLMVLPLPISAGDGAPVRMVGRLPGSETAS</sequence>
<protein>
    <submittedName>
        <fullName evidence="1">Cyclase family protein</fullName>
    </submittedName>
</protein>
<proteinExistence type="predicted"/>
<dbReference type="InterPro" id="IPR037175">
    <property type="entry name" value="KFase_sf"/>
</dbReference>
<evidence type="ECO:0000313" key="2">
    <source>
        <dbReference type="Proteomes" id="UP001501598"/>
    </source>
</evidence>
<dbReference type="PANTHER" id="PTHR31118:SF12">
    <property type="entry name" value="CYCLASE-LIKE PROTEIN 2"/>
    <property type="match status" value="1"/>
</dbReference>
<reference evidence="2" key="1">
    <citation type="journal article" date="2019" name="Int. J. Syst. Evol. Microbiol.">
        <title>The Global Catalogue of Microorganisms (GCM) 10K type strain sequencing project: providing services to taxonomists for standard genome sequencing and annotation.</title>
        <authorList>
            <consortium name="The Broad Institute Genomics Platform"/>
            <consortium name="The Broad Institute Genome Sequencing Center for Infectious Disease"/>
            <person name="Wu L."/>
            <person name="Ma J."/>
        </authorList>
    </citation>
    <scope>NUCLEOTIDE SEQUENCE [LARGE SCALE GENOMIC DNA]</scope>
    <source>
        <strain evidence="2">JCM 17906</strain>
    </source>
</reference>
<keyword evidence="2" id="KW-1185">Reference proteome</keyword>
<comment type="caution">
    <text evidence="1">The sequence shown here is derived from an EMBL/GenBank/DDBJ whole genome shotgun (WGS) entry which is preliminary data.</text>
</comment>
<dbReference type="Pfam" id="PF04199">
    <property type="entry name" value="Cyclase"/>
    <property type="match status" value="1"/>
</dbReference>
<name>A0ABP8RKB2_9PSEU</name>
<dbReference type="SUPFAM" id="SSF102198">
    <property type="entry name" value="Putative cyclase"/>
    <property type="match status" value="1"/>
</dbReference>
<dbReference type="PANTHER" id="PTHR31118">
    <property type="entry name" value="CYCLASE-LIKE PROTEIN 2"/>
    <property type="match status" value="1"/>
</dbReference>